<dbReference type="AlphaFoldDB" id="A0A2U2PAH2"/>
<organism evidence="1 2">
    <name type="scientific">Pararcticibacter amylolyticus</name>
    <dbReference type="NCBI Taxonomy" id="2173175"/>
    <lineage>
        <taxon>Bacteria</taxon>
        <taxon>Pseudomonadati</taxon>
        <taxon>Bacteroidota</taxon>
        <taxon>Sphingobacteriia</taxon>
        <taxon>Sphingobacteriales</taxon>
        <taxon>Sphingobacteriaceae</taxon>
        <taxon>Pararcticibacter</taxon>
    </lineage>
</organism>
<evidence type="ECO:0000313" key="2">
    <source>
        <dbReference type="Proteomes" id="UP000245647"/>
    </source>
</evidence>
<accession>A0A2U2PAH2</accession>
<dbReference type="RefSeq" id="WP_109417998.1">
    <property type="nucleotide sequence ID" value="NZ_QEAS01000025.1"/>
</dbReference>
<sequence>MKTILKPYVLDFLKRQGYRYLLSRKDSANDAFQGYITFIPAVTRPVPLSPCIGFDSCFYIAGEAEELELLSDQSQISVILDHKDTTLLKKYLIAMPG</sequence>
<evidence type="ECO:0000313" key="1">
    <source>
        <dbReference type="EMBL" id="PWG78396.1"/>
    </source>
</evidence>
<proteinExistence type="predicted"/>
<comment type="caution">
    <text evidence="1">The sequence shown here is derived from an EMBL/GenBank/DDBJ whole genome shotgun (WGS) entry which is preliminary data.</text>
</comment>
<gene>
    <name evidence="1" type="ORF">DDR33_22195</name>
</gene>
<dbReference type="Proteomes" id="UP000245647">
    <property type="component" value="Unassembled WGS sequence"/>
</dbReference>
<dbReference type="EMBL" id="QEAS01000025">
    <property type="protein sequence ID" value="PWG78396.1"/>
    <property type="molecule type" value="Genomic_DNA"/>
</dbReference>
<reference evidence="1 2" key="1">
    <citation type="submission" date="2018-04" db="EMBL/GenBank/DDBJ databases">
        <title>Pedobacter chongqingensis sp. nov., isolated from a rottenly hemp rope.</title>
        <authorList>
            <person name="Cai Y."/>
        </authorList>
    </citation>
    <scope>NUCLEOTIDE SEQUENCE [LARGE SCALE GENOMIC DNA]</scope>
    <source>
        <strain evidence="1 2">FJ4-8</strain>
    </source>
</reference>
<name>A0A2U2PAH2_9SPHI</name>
<keyword evidence="2" id="KW-1185">Reference proteome</keyword>
<protein>
    <submittedName>
        <fullName evidence="1">Uncharacterized protein</fullName>
    </submittedName>
</protein>